<dbReference type="Gene3D" id="3.30.460.40">
    <property type="match status" value="1"/>
</dbReference>
<dbReference type="InterPro" id="IPR019646">
    <property type="entry name" value="Aminoglyc_AdlTrfase"/>
</dbReference>
<dbReference type="STRING" id="68214.AVL59_35275"/>
<evidence type="ECO:0000313" key="1">
    <source>
        <dbReference type="EMBL" id="ANP54133.1"/>
    </source>
</evidence>
<keyword evidence="1" id="KW-0548">Nucleotidyltransferase</keyword>
<dbReference type="GO" id="GO:0016779">
    <property type="term" value="F:nucleotidyltransferase activity"/>
    <property type="evidence" value="ECO:0007669"/>
    <property type="project" value="UniProtKB-KW"/>
</dbReference>
<gene>
    <name evidence="1" type="ORF">AVL59_35275</name>
</gene>
<accession>A0A1B1B5Q0</accession>
<sequence length="180" mass="19806">MGASVEQERVRCQLDVIAEVLRAARDRGVSLWLRGGWAMDFFLGEVTRDHADIDWFARARDAAPLEGILTRLGHRPVPGPPPDLQLDFVKDGLDTSFTLLAQDTEGRITVAGGPWAGTPWPEGLLDAEPGRIGALEAPIVGPRAQIEIKRMMPVWDPSRPRRAKDAEDIARLEAALRGRS</sequence>
<reference evidence="1 2" key="1">
    <citation type="submission" date="2016-06" db="EMBL/GenBank/DDBJ databases">
        <title>Complete genome sequence of Streptomyces griseochromogenes ATCC 14511, the Blasticidin S producer.</title>
        <authorList>
            <person name="Wu L."/>
        </authorList>
    </citation>
    <scope>NUCLEOTIDE SEQUENCE [LARGE SCALE GENOMIC DNA]</scope>
    <source>
        <strain evidence="1 2">ATCC 14511</strain>
    </source>
</reference>
<name>A0A1B1B5Q0_9ACTN</name>
<evidence type="ECO:0000313" key="2">
    <source>
        <dbReference type="Proteomes" id="UP000092659"/>
    </source>
</evidence>
<dbReference type="Pfam" id="PF10706">
    <property type="entry name" value="Aminoglyc_resit"/>
    <property type="match status" value="1"/>
</dbReference>
<dbReference type="KEGG" id="sgs:AVL59_35275"/>
<dbReference type="AlphaFoldDB" id="A0A1B1B5Q0"/>
<dbReference type="OrthoDB" id="9800567at2"/>
<organism evidence="1 2">
    <name type="scientific">Streptomyces griseochromogenes</name>
    <dbReference type="NCBI Taxonomy" id="68214"/>
    <lineage>
        <taxon>Bacteria</taxon>
        <taxon>Bacillati</taxon>
        <taxon>Actinomycetota</taxon>
        <taxon>Actinomycetes</taxon>
        <taxon>Kitasatosporales</taxon>
        <taxon>Streptomycetaceae</taxon>
        <taxon>Streptomyces</taxon>
    </lineage>
</organism>
<protein>
    <submittedName>
        <fullName evidence="1">Aminoglycoside adenylyltransferase</fullName>
    </submittedName>
</protein>
<dbReference type="EMBL" id="CP016279">
    <property type="protein sequence ID" value="ANP54133.1"/>
    <property type="molecule type" value="Genomic_DNA"/>
</dbReference>
<proteinExistence type="predicted"/>
<dbReference type="Proteomes" id="UP000092659">
    <property type="component" value="Chromosome"/>
</dbReference>
<keyword evidence="1" id="KW-0808">Transferase</keyword>